<dbReference type="AlphaFoldDB" id="A0A8X6H1S5"/>
<dbReference type="PRINTS" id="PR01245">
    <property type="entry name" value="RAD1REC1"/>
</dbReference>
<evidence type="ECO:0000256" key="5">
    <source>
        <dbReference type="ARBA" id="ARBA00023242"/>
    </source>
</evidence>
<keyword evidence="3" id="KW-0227">DNA damage</keyword>
<dbReference type="PRINTS" id="PR01246">
    <property type="entry name" value="RAD1REPAIR"/>
</dbReference>
<gene>
    <name evidence="6" type="primary">RAD1</name>
    <name evidence="6" type="ORF">TNCT_203231</name>
</gene>
<dbReference type="CDD" id="cd00577">
    <property type="entry name" value="PCNA"/>
    <property type="match status" value="1"/>
</dbReference>
<evidence type="ECO:0000313" key="7">
    <source>
        <dbReference type="Proteomes" id="UP000887116"/>
    </source>
</evidence>
<dbReference type="PANTHER" id="PTHR10870">
    <property type="entry name" value="CELL CYCLE CHECKPOINT PROTEIN RAD1"/>
    <property type="match status" value="1"/>
</dbReference>
<organism evidence="6 7">
    <name type="scientific">Trichonephila clavata</name>
    <name type="common">Joro spider</name>
    <name type="synonym">Nephila clavata</name>
    <dbReference type="NCBI Taxonomy" id="2740835"/>
    <lineage>
        <taxon>Eukaryota</taxon>
        <taxon>Metazoa</taxon>
        <taxon>Ecdysozoa</taxon>
        <taxon>Arthropoda</taxon>
        <taxon>Chelicerata</taxon>
        <taxon>Arachnida</taxon>
        <taxon>Araneae</taxon>
        <taxon>Araneomorphae</taxon>
        <taxon>Entelegynae</taxon>
        <taxon>Araneoidea</taxon>
        <taxon>Nephilidae</taxon>
        <taxon>Trichonephila</taxon>
    </lineage>
</organism>
<name>A0A8X6H1S5_TRICU</name>
<keyword evidence="5" id="KW-0539">Nucleus</keyword>
<comment type="caution">
    <text evidence="6">The sequence shown here is derived from an EMBL/GenBank/DDBJ whole genome shotgun (WGS) entry which is preliminary data.</text>
</comment>
<protein>
    <submittedName>
        <fullName evidence="6">Cell cycle checkpoint protein RAD1</fullName>
    </submittedName>
</protein>
<comment type="subcellular location">
    <subcellularLocation>
        <location evidence="1">Nucleus</location>
    </subcellularLocation>
</comment>
<dbReference type="GO" id="GO:0006281">
    <property type="term" value="P:DNA repair"/>
    <property type="evidence" value="ECO:0007669"/>
    <property type="project" value="UniProtKB-KW"/>
</dbReference>
<comment type="similarity">
    <text evidence="2">Belongs to the rad1 family.</text>
</comment>
<keyword evidence="7" id="KW-1185">Reference proteome</keyword>
<dbReference type="GO" id="GO:0030896">
    <property type="term" value="C:checkpoint clamp complex"/>
    <property type="evidence" value="ECO:0007669"/>
    <property type="project" value="TreeGrafter"/>
</dbReference>
<evidence type="ECO:0000256" key="4">
    <source>
        <dbReference type="ARBA" id="ARBA00023204"/>
    </source>
</evidence>
<dbReference type="EMBL" id="BMAO01017440">
    <property type="protein sequence ID" value="GFR15676.1"/>
    <property type="molecule type" value="Genomic_DNA"/>
</dbReference>
<dbReference type="InterPro" id="IPR003021">
    <property type="entry name" value="Rad1_Rec1_Rad17"/>
</dbReference>
<keyword evidence="4" id="KW-0234">DNA repair</keyword>
<sequence length="281" mass="31629">MVSRLRRQDSDVEHQYVLEAAIDNTRNLALLLKAIHFRDIATVCATSDGLKVTVEDTKSVQANAYIQSSLFHEYKVGDQTVIFKVNLNVLLECLNIFGGKNNPGCISTVKICYSGYGSPLILLLEENGVTTDCKLQTMEPEDILDFEFTPSKVINKIILQSEILKEVWSDLDMNSDVLEILMSSNDPYFQLTTKGSLATTHINFTKDSDMIESFECTETTKHKYQISLIKPSLRALALSSKVSIRTDDRGFLCMQYMIKVEGSQCCFVEYLCSPNIIDDDD</sequence>
<evidence type="ECO:0000313" key="6">
    <source>
        <dbReference type="EMBL" id="GFR15676.1"/>
    </source>
</evidence>
<dbReference type="InterPro" id="IPR046938">
    <property type="entry name" value="DNA_clamp_sf"/>
</dbReference>
<dbReference type="Pfam" id="PF02144">
    <property type="entry name" value="Rad1"/>
    <property type="match status" value="1"/>
</dbReference>
<proteinExistence type="inferred from homology"/>
<dbReference type="PANTHER" id="PTHR10870:SF0">
    <property type="entry name" value="CELL CYCLE CHECKPOINT PROTEIN RAD1"/>
    <property type="match status" value="1"/>
</dbReference>
<reference evidence="6" key="1">
    <citation type="submission" date="2020-07" db="EMBL/GenBank/DDBJ databases">
        <title>Multicomponent nature underlies the extraordinary mechanical properties of spider dragline silk.</title>
        <authorList>
            <person name="Kono N."/>
            <person name="Nakamura H."/>
            <person name="Mori M."/>
            <person name="Yoshida Y."/>
            <person name="Ohtoshi R."/>
            <person name="Malay A.D."/>
            <person name="Moran D.A.P."/>
            <person name="Tomita M."/>
            <person name="Numata K."/>
            <person name="Arakawa K."/>
        </authorList>
    </citation>
    <scope>NUCLEOTIDE SEQUENCE</scope>
</reference>
<dbReference type="InterPro" id="IPR003011">
    <property type="entry name" value="Cell_cycle_checkpoint_Rad1"/>
</dbReference>
<dbReference type="Gene3D" id="3.70.10.10">
    <property type="match status" value="1"/>
</dbReference>
<evidence type="ECO:0000256" key="2">
    <source>
        <dbReference type="ARBA" id="ARBA00010991"/>
    </source>
</evidence>
<dbReference type="SUPFAM" id="SSF55979">
    <property type="entry name" value="DNA clamp"/>
    <property type="match status" value="1"/>
</dbReference>
<evidence type="ECO:0000256" key="3">
    <source>
        <dbReference type="ARBA" id="ARBA00022763"/>
    </source>
</evidence>
<dbReference type="Proteomes" id="UP000887116">
    <property type="component" value="Unassembled WGS sequence"/>
</dbReference>
<accession>A0A8X6H1S5</accession>
<evidence type="ECO:0000256" key="1">
    <source>
        <dbReference type="ARBA" id="ARBA00004123"/>
    </source>
</evidence>
<dbReference type="OrthoDB" id="337581at2759"/>
<dbReference type="GO" id="GO:0000077">
    <property type="term" value="P:DNA damage checkpoint signaling"/>
    <property type="evidence" value="ECO:0007669"/>
    <property type="project" value="InterPro"/>
</dbReference>